<dbReference type="PANTHER" id="PTHR38011:SF7">
    <property type="entry name" value="2,5-DIAMINO-6-RIBOSYLAMINO-4(3H)-PYRIMIDINONE 5'-PHOSPHATE REDUCTASE"/>
    <property type="match status" value="1"/>
</dbReference>
<accession>A0A4Q7E250</accession>
<keyword evidence="2" id="KW-0521">NADP</keyword>
<dbReference type="SUPFAM" id="SSF53597">
    <property type="entry name" value="Dihydrofolate reductase-like"/>
    <property type="match status" value="1"/>
</dbReference>
<organism evidence="5 6">
    <name type="scientific">Leptolyngbya iicbica LK</name>
    <dbReference type="NCBI Taxonomy" id="2294035"/>
    <lineage>
        <taxon>Bacteria</taxon>
        <taxon>Bacillati</taxon>
        <taxon>Cyanobacteriota</taxon>
        <taxon>Cyanophyceae</taxon>
        <taxon>Leptolyngbyales</taxon>
        <taxon>Leptolyngbyaceae</taxon>
        <taxon>Leptolyngbya group</taxon>
        <taxon>Leptolyngbya</taxon>
        <taxon>Leptolyngbya iicbica</taxon>
    </lineage>
</organism>
<comment type="pathway">
    <text evidence="1">Cofactor biosynthesis; riboflavin biosynthesis.</text>
</comment>
<evidence type="ECO:0000313" key="5">
    <source>
        <dbReference type="EMBL" id="RZM75419.1"/>
    </source>
</evidence>
<dbReference type="OrthoDB" id="9800865at2"/>
<dbReference type="GO" id="GO:0008703">
    <property type="term" value="F:5-amino-6-(5-phosphoribosylamino)uracil reductase activity"/>
    <property type="evidence" value="ECO:0007669"/>
    <property type="project" value="InterPro"/>
</dbReference>
<proteinExistence type="predicted"/>
<dbReference type="RefSeq" id="WP_044151124.1">
    <property type="nucleotide sequence ID" value="NZ_QVFV01000008.1"/>
</dbReference>
<feature type="domain" description="Bacterial bifunctional deaminase-reductase C-terminal" evidence="4">
    <location>
        <begin position="13"/>
        <end position="227"/>
    </location>
</feature>
<dbReference type="Gene3D" id="3.40.430.10">
    <property type="entry name" value="Dihydrofolate Reductase, subunit A"/>
    <property type="match status" value="1"/>
</dbReference>
<dbReference type="PANTHER" id="PTHR38011">
    <property type="entry name" value="DIHYDROFOLATE REDUCTASE FAMILY PROTEIN (AFU_ORTHOLOGUE AFUA_8G06820)"/>
    <property type="match status" value="1"/>
</dbReference>
<dbReference type="Pfam" id="PF01872">
    <property type="entry name" value="RibD_C"/>
    <property type="match status" value="1"/>
</dbReference>
<gene>
    <name evidence="5" type="ORF">DYY88_21025</name>
</gene>
<dbReference type="AlphaFoldDB" id="A0A4Q7E250"/>
<comment type="caution">
    <text evidence="5">The sequence shown here is derived from an EMBL/GenBank/DDBJ whole genome shotgun (WGS) entry which is preliminary data.</text>
</comment>
<sequence length="239" mass="26392">MRIEHTGQERSQVTVVLAMSADGKIADRDRTAARFSSTNDLAHLETLVAQADAVLFGAGTLKAYGTCLSVRQPALLERRAARNQTSQPIQIVCSQSGNVDPQWRFFQQSVPRWLLTSAAGAQRWSAIAQHDASYFDRVVPDLTEPMDWRSLLQRFHTMGLERVALLGGGTLVASFAEQDLIDEVYLTVCPLLLGGKTAPTPFDGKGLAIAQALPLQLVDVRQVEHEVFLHYRRCHPKGD</sequence>
<evidence type="ECO:0000259" key="4">
    <source>
        <dbReference type="Pfam" id="PF01872"/>
    </source>
</evidence>
<protein>
    <submittedName>
        <fullName evidence="5">RibD family protein</fullName>
    </submittedName>
</protein>
<dbReference type="InterPro" id="IPR050765">
    <property type="entry name" value="Riboflavin_Biosynth_HTPR"/>
</dbReference>
<name>A0A4Q7E250_9CYAN</name>
<dbReference type="InterPro" id="IPR002734">
    <property type="entry name" value="RibDG_C"/>
</dbReference>
<dbReference type="EMBL" id="QVFV01000008">
    <property type="protein sequence ID" value="RZM75419.1"/>
    <property type="molecule type" value="Genomic_DNA"/>
</dbReference>
<dbReference type="InterPro" id="IPR024072">
    <property type="entry name" value="DHFR-like_dom_sf"/>
</dbReference>
<dbReference type="Proteomes" id="UP000292459">
    <property type="component" value="Unassembled WGS sequence"/>
</dbReference>
<reference evidence="5 6" key="1">
    <citation type="submission" date="2018-11" db="EMBL/GenBank/DDBJ databases">
        <title>Whole genome sequencing of an environmental sample.</title>
        <authorList>
            <person name="Sarangi A.N."/>
            <person name="Singh D."/>
            <person name="Tripathy S."/>
        </authorList>
    </citation>
    <scope>NUCLEOTIDE SEQUENCE [LARGE SCALE GENOMIC DNA]</scope>
    <source>
        <strain evidence="5 6">Lakshadweep</strain>
    </source>
</reference>
<dbReference type="GO" id="GO:0009231">
    <property type="term" value="P:riboflavin biosynthetic process"/>
    <property type="evidence" value="ECO:0007669"/>
    <property type="project" value="InterPro"/>
</dbReference>
<keyword evidence="3" id="KW-0560">Oxidoreductase</keyword>
<evidence type="ECO:0000313" key="6">
    <source>
        <dbReference type="Proteomes" id="UP000292459"/>
    </source>
</evidence>
<evidence type="ECO:0000256" key="1">
    <source>
        <dbReference type="ARBA" id="ARBA00005104"/>
    </source>
</evidence>
<keyword evidence="6" id="KW-1185">Reference proteome</keyword>
<evidence type="ECO:0000256" key="3">
    <source>
        <dbReference type="ARBA" id="ARBA00023002"/>
    </source>
</evidence>
<evidence type="ECO:0000256" key="2">
    <source>
        <dbReference type="ARBA" id="ARBA00022857"/>
    </source>
</evidence>